<dbReference type="Proteomes" id="UP000676506">
    <property type="component" value="Chromosome 1"/>
</dbReference>
<organism evidence="3 4">
    <name type="scientific">Chloracidobacterium validum</name>
    <dbReference type="NCBI Taxonomy" id="2821543"/>
    <lineage>
        <taxon>Bacteria</taxon>
        <taxon>Pseudomonadati</taxon>
        <taxon>Acidobacteriota</taxon>
        <taxon>Terriglobia</taxon>
        <taxon>Terriglobales</taxon>
        <taxon>Acidobacteriaceae</taxon>
        <taxon>Chloracidobacterium</taxon>
    </lineage>
</organism>
<accession>A0ABX8B659</accession>
<keyword evidence="2" id="KW-0812">Transmembrane</keyword>
<gene>
    <name evidence="3" type="ORF">J8C06_08565</name>
</gene>
<dbReference type="EMBL" id="CP072648">
    <property type="protein sequence ID" value="QUW02403.1"/>
    <property type="molecule type" value="Genomic_DNA"/>
</dbReference>
<sequence length="176" mass="18713">MNLTAVTNALQSSSGQVPGDMAAAVAQQLATLQHSKDMLWRTKLRRAGWALIAGGPLMAATLGISASVLENVSHWLARFVASFSGFGGLMFFAGIVLLVYVRMAFKNEPLPQVVVLPAPQLGMTGQLPLHPMPTPSVETPYRSAFPAPATVAQPPSVTESTTELLNDPHQLTPKVQ</sequence>
<reference evidence="3 4" key="1">
    <citation type="submission" date="2021-03" db="EMBL/GenBank/DDBJ databases">
        <title>Genomic and phenotypic characterization of Chloracidobacterium isolates provides evidence for multiple species.</title>
        <authorList>
            <person name="Saini M.K."/>
            <person name="Costas A.M.G."/>
            <person name="Tank M."/>
            <person name="Bryant D.A."/>
        </authorList>
    </citation>
    <scope>NUCLEOTIDE SEQUENCE [LARGE SCALE GENOMIC DNA]</scope>
    <source>
        <strain evidence="3 4">BV2-C</strain>
    </source>
</reference>
<evidence type="ECO:0000256" key="2">
    <source>
        <dbReference type="SAM" id="Phobius"/>
    </source>
</evidence>
<evidence type="ECO:0000256" key="1">
    <source>
        <dbReference type="SAM" id="MobiDB-lite"/>
    </source>
</evidence>
<evidence type="ECO:0000313" key="4">
    <source>
        <dbReference type="Proteomes" id="UP000676506"/>
    </source>
</evidence>
<feature type="compositionally biased region" description="Polar residues" evidence="1">
    <location>
        <begin position="153"/>
        <end position="164"/>
    </location>
</feature>
<evidence type="ECO:0000313" key="3">
    <source>
        <dbReference type="EMBL" id="QUW02403.1"/>
    </source>
</evidence>
<name>A0ABX8B659_9BACT</name>
<proteinExistence type="predicted"/>
<dbReference type="RefSeq" id="WP_211428293.1">
    <property type="nucleotide sequence ID" value="NZ_CP072648.1"/>
</dbReference>
<protein>
    <submittedName>
        <fullName evidence="3">Uncharacterized protein</fullName>
    </submittedName>
</protein>
<keyword evidence="4" id="KW-1185">Reference proteome</keyword>
<keyword evidence="2" id="KW-0472">Membrane</keyword>
<feature type="region of interest" description="Disordered" evidence="1">
    <location>
        <begin position="146"/>
        <end position="176"/>
    </location>
</feature>
<keyword evidence="2" id="KW-1133">Transmembrane helix</keyword>
<feature type="transmembrane region" description="Helical" evidence="2">
    <location>
        <begin position="48"/>
        <end position="69"/>
    </location>
</feature>
<feature type="transmembrane region" description="Helical" evidence="2">
    <location>
        <begin position="75"/>
        <end position="101"/>
    </location>
</feature>